<comment type="caution">
    <text evidence="1">The sequence shown here is derived from an EMBL/GenBank/DDBJ whole genome shotgun (WGS) entry which is preliminary data.</text>
</comment>
<dbReference type="AlphaFoldDB" id="A0A9X1G008"/>
<dbReference type="Proteomes" id="UP001138661">
    <property type="component" value="Unassembled WGS sequence"/>
</dbReference>
<proteinExistence type="predicted"/>
<name>A0A9X1G008_9RHOB</name>
<dbReference type="InterPro" id="IPR045565">
    <property type="entry name" value="Phage_capsid_2"/>
</dbReference>
<accession>A0A9X1G008</accession>
<protein>
    <submittedName>
        <fullName evidence="1">Uncharacterized protein</fullName>
    </submittedName>
</protein>
<reference evidence="1" key="1">
    <citation type="submission" date="2021-07" db="EMBL/GenBank/DDBJ databases">
        <title>Roseobacter insulae sp. nov., isolated from a tidal flat.</title>
        <authorList>
            <person name="Park S."/>
            <person name="Yoon J.-H."/>
        </authorList>
    </citation>
    <scope>NUCLEOTIDE SEQUENCE</scope>
    <source>
        <strain evidence="1">YSTF-M11</strain>
    </source>
</reference>
<dbReference type="EMBL" id="JAHXDN010000010">
    <property type="protein sequence ID" value="MBW4710733.1"/>
    <property type="molecule type" value="Genomic_DNA"/>
</dbReference>
<dbReference type="RefSeq" id="WP_219507844.1">
    <property type="nucleotide sequence ID" value="NZ_JAHXDN010000010.1"/>
</dbReference>
<sequence length="320" mass="35236">MSYQQNVEQHHVDQYAADVQMVAQQLRNPIRDMVTIVPASGVAQTASELIGEADYHEADDYDRRNPDNRNELSRRWLTRPKAIERGTYIDTADKFDLARDPTSEYMRNNVAAVERGYYDRLLGISKAADGTFKITGGGILGYAQEGKRPGTKSSLPAGQYVAANYKIGGGGSATGLTMDKLRKAKLLLNKAEFGLDPQNMDPMCALISPDQVDDLIAIAEQTKLNINAFTVDQLVDGKPTKLLGFTWLVSNRIPYDSNGDRLCAFWGKSNIVGGEWQGVEGDIWNDTAAKKLPYTYVSAYLDAVRVQDKGVVVARCTEAA</sequence>
<evidence type="ECO:0000313" key="2">
    <source>
        <dbReference type="Proteomes" id="UP001138661"/>
    </source>
</evidence>
<keyword evidence="2" id="KW-1185">Reference proteome</keyword>
<evidence type="ECO:0000313" key="1">
    <source>
        <dbReference type="EMBL" id="MBW4710733.1"/>
    </source>
</evidence>
<dbReference type="Pfam" id="PF19821">
    <property type="entry name" value="Phage_capsid_2"/>
    <property type="match status" value="1"/>
</dbReference>
<gene>
    <name evidence="1" type="ORF">KX928_23330</name>
</gene>
<organism evidence="1 2">
    <name type="scientific">Roseobacter insulae</name>
    <dbReference type="NCBI Taxonomy" id="2859783"/>
    <lineage>
        <taxon>Bacteria</taxon>
        <taxon>Pseudomonadati</taxon>
        <taxon>Pseudomonadota</taxon>
        <taxon>Alphaproteobacteria</taxon>
        <taxon>Rhodobacterales</taxon>
        <taxon>Roseobacteraceae</taxon>
        <taxon>Roseobacter</taxon>
    </lineage>
</organism>